<dbReference type="Pfam" id="PF06437">
    <property type="entry name" value="ISN1"/>
    <property type="match status" value="1"/>
</dbReference>
<comment type="subunit">
    <text evidence="3">Homotetramer.</text>
</comment>
<dbReference type="InterPro" id="IPR036188">
    <property type="entry name" value="FAD/NAD-bd_sf"/>
</dbReference>
<evidence type="ECO:0000256" key="6">
    <source>
        <dbReference type="ARBA" id="ARBA00022723"/>
    </source>
</evidence>
<evidence type="ECO:0000256" key="11">
    <source>
        <dbReference type="ARBA" id="ARBA00023080"/>
    </source>
</evidence>
<dbReference type="EC" id="3.1.3.99" evidence="4"/>
<dbReference type="EMBL" id="BLJY01000014">
    <property type="protein sequence ID" value="GFF21377.1"/>
    <property type="molecule type" value="Genomic_DNA"/>
</dbReference>
<sequence>MNSSVSLSDLLTGDPGLPKSNPTQSYWQRDPHALATAQSPSLPEQTDFAVIGAGITGLAVSLTLLENHPSATVTVLEARTLCSGATGRNGGQMAANAGEEYLHLARVHGAEMAGKIVQFTFDNLDKMQRLIQKYAPDDCDWQKVEKLRVFLTEATFEKFQESVAMMERDHPSLRGIYTVLNGEQLKQRYNIDGAGGCLLPAGTVWPYRLVTNAFASLMEKYPSRLSIETNTPVTAVSYDSASTTYPYAVQTPRGSRQAAKVAYCTNGYTGHLLPSLRGRVFPYKGTMTVQDPGESIPNQGRHLSWGFHYPAKFDAQSGRWAAGLYYLLQNANSGYFYFGGEDTRIDLCLSPDDSYAGEASVMQLREKLPPFLGYGNREPWPLISSWSGIMGFSADGVPLVGQLTSSLTGRDGTGEYLAAAFNGYGMANCLMSGEALAKIMLGEEVPWLPGAYRVEYALKSHRRDQLIEWIKGLLAVPFVLHSQPTAISHEQSETLSAVAADTHQRYAEIFRDVENLIRDHIKHDLDHAPGKSKLKLLVPTVGLFFTPLPLVDAFKWQDRQRFISRRRFVAPSFNDIRLILNSAQLLGLQRNSGLDLITFDGDVTLYDDGACLTPDSPVIPRILRLLAQGRKVGIVTAAGYTDPQKYYERLQGLLDAMHVSTDLTPALRNGLVVMGGESNFLFRYDPAAPHRLAYVPRNEWLLPEMVAWNDADITELLDIAESSLRACATNLNLPVAVLRKDRAVGVYPLDRSKISREQLEETVLVVQNTVEGSAVGSRLPFCAFNGGNDVFVDIGDKSWGVRACQQYFGGIERTRTLHVGDQFLSAGANDFKARLASTTAWIASPAETVQLLDELEQIEGL</sequence>
<dbReference type="OrthoDB" id="512662at2759"/>
<keyword evidence="10" id="KW-0460">Magnesium</keyword>
<dbReference type="Gene3D" id="3.30.9.10">
    <property type="entry name" value="D-Amino Acid Oxidase, subunit A, domain 2"/>
    <property type="match status" value="1"/>
</dbReference>
<keyword evidence="6" id="KW-0479">Metal-binding</keyword>
<evidence type="ECO:0000256" key="3">
    <source>
        <dbReference type="ARBA" id="ARBA00011881"/>
    </source>
</evidence>
<keyword evidence="14" id="KW-1185">Reference proteome</keyword>
<dbReference type="Gene3D" id="3.50.50.60">
    <property type="entry name" value="FAD/NAD(P)-binding domain"/>
    <property type="match status" value="1"/>
</dbReference>
<dbReference type="GO" id="GO:0000287">
    <property type="term" value="F:magnesium ion binding"/>
    <property type="evidence" value="ECO:0007669"/>
    <property type="project" value="InterPro"/>
</dbReference>
<evidence type="ECO:0000256" key="8">
    <source>
        <dbReference type="ARBA" id="ARBA00022801"/>
    </source>
</evidence>
<name>A0A5M3Z7Q1_ASPTE</name>
<dbReference type="InterPro" id="IPR006076">
    <property type="entry name" value="FAD-dep_OxRdtase"/>
</dbReference>
<organism evidence="13 14">
    <name type="scientific">Aspergillus terreus</name>
    <dbReference type="NCBI Taxonomy" id="33178"/>
    <lineage>
        <taxon>Eukaryota</taxon>
        <taxon>Fungi</taxon>
        <taxon>Dikarya</taxon>
        <taxon>Ascomycota</taxon>
        <taxon>Pezizomycotina</taxon>
        <taxon>Eurotiomycetes</taxon>
        <taxon>Eurotiomycetidae</taxon>
        <taxon>Eurotiales</taxon>
        <taxon>Aspergillaceae</taxon>
        <taxon>Aspergillus</taxon>
        <taxon>Aspergillus subgen. Circumdati</taxon>
    </lineage>
</organism>
<comment type="catalytic activity">
    <reaction evidence="12">
        <text>IMP + H2O = inosine + phosphate</text>
        <dbReference type="Rhea" id="RHEA:27718"/>
        <dbReference type="ChEBI" id="CHEBI:15377"/>
        <dbReference type="ChEBI" id="CHEBI:17596"/>
        <dbReference type="ChEBI" id="CHEBI:43474"/>
        <dbReference type="ChEBI" id="CHEBI:58053"/>
        <dbReference type="EC" id="3.1.3.99"/>
    </reaction>
</comment>
<dbReference type="GO" id="GO:0005524">
    <property type="term" value="F:ATP binding"/>
    <property type="evidence" value="ECO:0007669"/>
    <property type="project" value="UniProtKB-KW"/>
</dbReference>
<dbReference type="VEuPathDB" id="FungiDB:ATEG_07330"/>
<evidence type="ECO:0000256" key="7">
    <source>
        <dbReference type="ARBA" id="ARBA00022741"/>
    </source>
</evidence>
<dbReference type="InterPro" id="IPR009453">
    <property type="entry name" value="ISN1"/>
</dbReference>
<dbReference type="Proteomes" id="UP000452235">
    <property type="component" value="Unassembled WGS sequence"/>
</dbReference>
<evidence type="ECO:0000313" key="14">
    <source>
        <dbReference type="Proteomes" id="UP000452235"/>
    </source>
</evidence>
<keyword evidence="7" id="KW-0547">Nucleotide-binding</keyword>
<evidence type="ECO:0000256" key="1">
    <source>
        <dbReference type="ARBA" id="ARBA00001946"/>
    </source>
</evidence>
<proteinExistence type="inferred from homology"/>
<dbReference type="AlphaFoldDB" id="A0A5M3Z7Q1"/>
<dbReference type="GO" id="GO:0006190">
    <property type="term" value="P:inosine salvage"/>
    <property type="evidence" value="ECO:0007669"/>
    <property type="project" value="InterPro"/>
</dbReference>
<dbReference type="GO" id="GO:0071590">
    <property type="term" value="P:nicotinamide riboside biosynthetic process"/>
    <property type="evidence" value="ECO:0007669"/>
    <property type="project" value="TreeGrafter"/>
</dbReference>
<reference evidence="13 14" key="1">
    <citation type="submission" date="2020-01" db="EMBL/GenBank/DDBJ databases">
        <title>Aspergillus terreus IFO 6365 whole genome shotgun sequence.</title>
        <authorList>
            <person name="Kanamasa S."/>
            <person name="Takahashi H."/>
        </authorList>
    </citation>
    <scope>NUCLEOTIDE SEQUENCE [LARGE SCALE GENOMIC DNA]</scope>
    <source>
        <strain evidence="13 14">IFO 6365</strain>
    </source>
</reference>
<dbReference type="GO" id="GO:0071592">
    <property type="term" value="P:nicotinic acid riboside biosynthetic process"/>
    <property type="evidence" value="ECO:0007669"/>
    <property type="project" value="TreeGrafter"/>
</dbReference>
<dbReference type="InterPro" id="IPR036412">
    <property type="entry name" value="HAD-like_sf"/>
</dbReference>
<keyword evidence="9" id="KW-0067">ATP-binding</keyword>
<evidence type="ECO:0000256" key="5">
    <source>
        <dbReference type="ARBA" id="ARBA00015544"/>
    </source>
</evidence>
<keyword evidence="8" id="KW-0378">Hydrolase</keyword>
<dbReference type="Pfam" id="PF01266">
    <property type="entry name" value="DAO"/>
    <property type="match status" value="1"/>
</dbReference>
<dbReference type="GO" id="GO:0009117">
    <property type="term" value="P:nucleotide metabolic process"/>
    <property type="evidence" value="ECO:0007669"/>
    <property type="project" value="UniProtKB-KW"/>
</dbReference>
<evidence type="ECO:0000313" key="13">
    <source>
        <dbReference type="EMBL" id="GFF21377.1"/>
    </source>
</evidence>
<comment type="cofactor">
    <cofactor evidence="1">
        <name>Mg(2+)</name>
        <dbReference type="ChEBI" id="CHEBI:18420"/>
    </cofactor>
</comment>
<accession>A0A5M3Z7Q1</accession>
<evidence type="ECO:0000256" key="12">
    <source>
        <dbReference type="ARBA" id="ARBA00047413"/>
    </source>
</evidence>
<gene>
    <name evidence="13" type="ORF">ATEIFO6365_0014030900</name>
</gene>
<comment type="caution">
    <text evidence="13">The sequence shown here is derived from an EMBL/GenBank/DDBJ whole genome shotgun (WGS) entry which is preliminary data.</text>
</comment>
<evidence type="ECO:0000256" key="2">
    <source>
        <dbReference type="ARBA" id="ARBA00005307"/>
    </source>
</evidence>
<keyword evidence="11" id="KW-0546">Nucleotide metabolism</keyword>
<dbReference type="SUPFAM" id="SSF51905">
    <property type="entry name" value="FAD/NAD(P)-binding domain"/>
    <property type="match status" value="1"/>
</dbReference>
<evidence type="ECO:0000256" key="4">
    <source>
        <dbReference type="ARBA" id="ARBA00012894"/>
    </source>
</evidence>
<dbReference type="SUPFAM" id="SSF56784">
    <property type="entry name" value="HAD-like"/>
    <property type="match status" value="1"/>
</dbReference>
<evidence type="ECO:0000256" key="10">
    <source>
        <dbReference type="ARBA" id="ARBA00022842"/>
    </source>
</evidence>
<comment type="similarity">
    <text evidence="2">Belongs to the ISN1 family.</text>
</comment>
<protein>
    <recommendedName>
        <fullName evidence="5">IMP-specific 5'-nucleotidase 1</fullName>
        <ecNumber evidence="4">3.1.3.99</ecNumber>
    </recommendedName>
</protein>
<dbReference type="PANTHER" id="PTHR28213:SF1">
    <property type="entry name" value="IMP-SPECIFIC 5'-NUCLEOTIDASE 1"/>
    <property type="match status" value="1"/>
</dbReference>
<dbReference type="PANTHER" id="PTHR28213">
    <property type="entry name" value="IMP-SPECIFIC 5'-NUCLEOTIDASE 1"/>
    <property type="match status" value="1"/>
</dbReference>
<evidence type="ECO:0000256" key="9">
    <source>
        <dbReference type="ARBA" id="ARBA00022840"/>
    </source>
</evidence>
<dbReference type="GO" id="GO:0008253">
    <property type="term" value="F:5'-nucleotidase activity"/>
    <property type="evidence" value="ECO:0007669"/>
    <property type="project" value="InterPro"/>
</dbReference>